<feature type="compositionally biased region" description="Pro residues" evidence="1">
    <location>
        <begin position="1"/>
        <end position="11"/>
    </location>
</feature>
<gene>
    <name evidence="2" type="ORF">Cni_G04879</name>
</gene>
<dbReference type="AlphaFoldDB" id="A0AAQ3Q4W9"/>
<proteinExistence type="predicted"/>
<dbReference type="Proteomes" id="UP001327560">
    <property type="component" value="Chromosome 2"/>
</dbReference>
<organism evidence="2 3">
    <name type="scientific">Canna indica</name>
    <name type="common">Indian-shot</name>
    <dbReference type="NCBI Taxonomy" id="4628"/>
    <lineage>
        <taxon>Eukaryota</taxon>
        <taxon>Viridiplantae</taxon>
        <taxon>Streptophyta</taxon>
        <taxon>Embryophyta</taxon>
        <taxon>Tracheophyta</taxon>
        <taxon>Spermatophyta</taxon>
        <taxon>Magnoliopsida</taxon>
        <taxon>Liliopsida</taxon>
        <taxon>Zingiberales</taxon>
        <taxon>Cannaceae</taxon>
        <taxon>Canna</taxon>
    </lineage>
</organism>
<dbReference type="EMBL" id="CP136891">
    <property type="protein sequence ID" value="WOK96172.1"/>
    <property type="molecule type" value="Genomic_DNA"/>
</dbReference>
<name>A0AAQ3Q4W9_9LILI</name>
<accession>A0AAQ3Q4W9</accession>
<evidence type="ECO:0000313" key="3">
    <source>
        <dbReference type="Proteomes" id="UP001327560"/>
    </source>
</evidence>
<evidence type="ECO:0000256" key="1">
    <source>
        <dbReference type="SAM" id="MobiDB-lite"/>
    </source>
</evidence>
<evidence type="ECO:0000313" key="2">
    <source>
        <dbReference type="EMBL" id="WOK96172.1"/>
    </source>
</evidence>
<reference evidence="2 3" key="1">
    <citation type="submission" date="2023-10" db="EMBL/GenBank/DDBJ databases">
        <title>Chromosome-scale genome assembly provides insights into flower coloration mechanisms of Canna indica.</title>
        <authorList>
            <person name="Li C."/>
        </authorList>
    </citation>
    <scope>NUCLEOTIDE SEQUENCE [LARGE SCALE GENOMIC DNA]</scope>
    <source>
        <tissue evidence="2">Flower</tissue>
    </source>
</reference>
<protein>
    <submittedName>
        <fullName evidence="2">Uncharacterized protein</fullName>
    </submittedName>
</protein>
<keyword evidence="3" id="KW-1185">Reference proteome</keyword>
<sequence>MPRSPLLPPQHLPLIERRPPPHPSPLANLESATMSSSTRTPTSPASSATSSPTSPDFAILSSFATPNSKFSSNVPPPRIPTLSPPLCDDL</sequence>
<feature type="compositionally biased region" description="Pro residues" evidence="1">
    <location>
        <begin position="74"/>
        <end position="83"/>
    </location>
</feature>
<feature type="region of interest" description="Disordered" evidence="1">
    <location>
        <begin position="1"/>
        <end position="90"/>
    </location>
</feature>
<feature type="compositionally biased region" description="Polar residues" evidence="1">
    <location>
        <begin position="62"/>
        <end position="73"/>
    </location>
</feature>
<feature type="compositionally biased region" description="Low complexity" evidence="1">
    <location>
        <begin position="31"/>
        <end position="55"/>
    </location>
</feature>